<dbReference type="AlphaFoldDB" id="E3NUM1"/>
<dbReference type="InParanoid" id="E3NUM1"/>
<evidence type="ECO:0008006" key="4">
    <source>
        <dbReference type="Google" id="ProtNLM"/>
    </source>
</evidence>
<dbReference type="Proteomes" id="UP000008281">
    <property type="component" value="Unassembled WGS sequence"/>
</dbReference>
<evidence type="ECO:0000256" key="1">
    <source>
        <dbReference type="SAM" id="MobiDB-lite"/>
    </source>
</evidence>
<feature type="region of interest" description="Disordered" evidence="1">
    <location>
        <begin position="1"/>
        <end position="30"/>
    </location>
</feature>
<protein>
    <recommendedName>
        <fullName evidence="4">SPK domain-containing protein</fullName>
    </recommendedName>
</protein>
<accession>E3NUM1</accession>
<proteinExistence type="predicted"/>
<keyword evidence="3" id="KW-1185">Reference proteome</keyword>
<feature type="compositionally biased region" description="Acidic residues" evidence="1">
    <location>
        <begin position="1"/>
        <end position="10"/>
    </location>
</feature>
<gene>
    <name evidence="2" type="ORF">CRE_26918</name>
</gene>
<evidence type="ECO:0000313" key="3">
    <source>
        <dbReference type="Proteomes" id="UP000008281"/>
    </source>
</evidence>
<evidence type="ECO:0000313" key="2">
    <source>
        <dbReference type="EMBL" id="EFO95952.1"/>
    </source>
</evidence>
<name>E3NUM1_CAERE</name>
<dbReference type="HOGENOM" id="CLU_1220697_0_0_1"/>
<reference evidence="2" key="1">
    <citation type="submission" date="2007-07" db="EMBL/GenBank/DDBJ databases">
        <title>PCAP assembly of the Caenorhabditis remanei genome.</title>
        <authorList>
            <consortium name="The Caenorhabditis remanei Sequencing Consortium"/>
            <person name="Wilson R.K."/>
        </authorList>
    </citation>
    <scope>NUCLEOTIDE SEQUENCE [LARGE SCALE GENOMIC DNA]</scope>
    <source>
        <strain evidence="2">PB4641</strain>
    </source>
</reference>
<dbReference type="EMBL" id="DS270600">
    <property type="protein sequence ID" value="EFO95952.1"/>
    <property type="molecule type" value="Genomic_DNA"/>
</dbReference>
<sequence>MNPPTDDTESTQDVPRVIPTPRAVKPEALAPADVKPTVCRIIPKSERQDSEYEESVVRDQGYPDEDLLRVKPEQFDDGYQEEDPCESLPSKLLANRFFVTLEAFFNGFQTKEFTGLLQKVKQVREEGETRGFRFTSDQISIVIDICLTSMVKKSMQDEITRQSTLIPFMNEFLDDFLAQMKAIGCPKITMAVTEHVNCEKKRISKEQRVRYGIINAHFSTMIDNLVN</sequence>
<organism evidence="3">
    <name type="scientific">Caenorhabditis remanei</name>
    <name type="common">Caenorhabditis vulgaris</name>
    <dbReference type="NCBI Taxonomy" id="31234"/>
    <lineage>
        <taxon>Eukaryota</taxon>
        <taxon>Metazoa</taxon>
        <taxon>Ecdysozoa</taxon>
        <taxon>Nematoda</taxon>
        <taxon>Chromadorea</taxon>
        <taxon>Rhabditida</taxon>
        <taxon>Rhabditina</taxon>
        <taxon>Rhabditomorpha</taxon>
        <taxon>Rhabditoidea</taxon>
        <taxon>Rhabditidae</taxon>
        <taxon>Peloderinae</taxon>
        <taxon>Caenorhabditis</taxon>
    </lineage>
</organism>